<reference evidence="1 2" key="1">
    <citation type="journal article" date="2015" name="Genome Announc.">
        <title>Expanding the biotechnology potential of lactobacilli through comparative genomics of 213 strains and associated genera.</title>
        <authorList>
            <person name="Sun Z."/>
            <person name="Harris H.M."/>
            <person name="McCann A."/>
            <person name="Guo C."/>
            <person name="Argimon S."/>
            <person name="Zhang W."/>
            <person name="Yang X."/>
            <person name="Jeffery I.B."/>
            <person name="Cooney J.C."/>
            <person name="Kagawa T.F."/>
            <person name="Liu W."/>
            <person name="Song Y."/>
            <person name="Salvetti E."/>
            <person name="Wrobel A."/>
            <person name="Rasinkangas P."/>
            <person name="Parkhill J."/>
            <person name="Rea M.C."/>
            <person name="O'Sullivan O."/>
            <person name="Ritari J."/>
            <person name="Douillard F.P."/>
            <person name="Paul Ross R."/>
            <person name="Yang R."/>
            <person name="Briner A.E."/>
            <person name="Felis G.E."/>
            <person name="de Vos W.M."/>
            <person name="Barrangou R."/>
            <person name="Klaenhammer T.R."/>
            <person name="Caufield P.W."/>
            <person name="Cui Y."/>
            <person name="Zhang H."/>
            <person name="O'Toole P.W."/>
        </authorList>
    </citation>
    <scope>NUCLEOTIDE SEQUENCE [LARGE SCALE GENOMIC DNA]</scope>
    <source>
        <strain evidence="1 2">DSM 16230</strain>
    </source>
</reference>
<sequence>MKSQVFKTLKSVTEIKQVSTTYPDQFVVYPAAVYYAQHKAYFRDNHMQELQTEWTITVDLFIDQGSLTSITNQLISLFSDMGFSNDVGDDNLAGITRCVLRFTGVVDNQTLRVFQK</sequence>
<comment type="caution">
    <text evidence="1">The sequence shown here is derived from an EMBL/GenBank/DDBJ whole genome shotgun (WGS) entry which is preliminary data.</text>
</comment>
<dbReference type="EMBL" id="AZFQ01000052">
    <property type="protein sequence ID" value="KRL97438.1"/>
    <property type="molecule type" value="Genomic_DNA"/>
</dbReference>
<name>A0A0R1UWN3_9LACO</name>
<dbReference type="STRING" id="1423801.FD50_GL001419"/>
<organism evidence="1 2">
    <name type="scientific">Liquorilactobacillus satsumensis DSM 16230 = JCM 12392</name>
    <dbReference type="NCBI Taxonomy" id="1423801"/>
    <lineage>
        <taxon>Bacteria</taxon>
        <taxon>Bacillati</taxon>
        <taxon>Bacillota</taxon>
        <taxon>Bacilli</taxon>
        <taxon>Lactobacillales</taxon>
        <taxon>Lactobacillaceae</taxon>
        <taxon>Liquorilactobacillus</taxon>
    </lineage>
</organism>
<dbReference type="Proteomes" id="UP000051166">
    <property type="component" value="Unassembled WGS sequence"/>
</dbReference>
<gene>
    <name evidence="1" type="ORF">FD50_GL001419</name>
</gene>
<dbReference type="PATRIC" id="fig|1423801.4.peg.1454"/>
<accession>A0A0R1UWN3</accession>
<protein>
    <submittedName>
        <fullName evidence="1">Prophage protein</fullName>
    </submittedName>
</protein>
<dbReference type="AlphaFoldDB" id="A0A0R1UWN3"/>
<evidence type="ECO:0000313" key="1">
    <source>
        <dbReference type="EMBL" id="KRL97438.1"/>
    </source>
</evidence>
<evidence type="ECO:0000313" key="2">
    <source>
        <dbReference type="Proteomes" id="UP000051166"/>
    </source>
</evidence>
<keyword evidence="2" id="KW-1185">Reference proteome</keyword>
<proteinExistence type="predicted"/>